<feature type="region of interest" description="Disordered" evidence="1">
    <location>
        <begin position="1"/>
        <end position="53"/>
    </location>
</feature>
<feature type="compositionally biased region" description="Basic and acidic residues" evidence="1">
    <location>
        <begin position="111"/>
        <end position="126"/>
    </location>
</feature>
<evidence type="ECO:0000313" key="3">
    <source>
        <dbReference type="Proteomes" id="UP001176941"/>
    </source>
</evidence>
<keyword evidence="3" id="KW-1185">Reference proteome</keyword>
<dbReference type="Proteomes" id="UP001176941">
    <property type="component" value="Chromosome 4"/>
</dbReference>
<evidence type="ECO:0000313" key="2">
    <source>
        <dbReference type="EMBL" id="CAI9175102.1"/>
    </source>
</evidence>
<organism evidence="2 3">
    <name type="scientific">Rangifer tarandus platyrhynchus</name>
    <name type="common">Svalbard reindeer</name>
    <dbReference type="NCBI Taxonomy" id="3082113"/>
    <lineage>
        <taxon>Eukaryota</taxon>
        <taxon>Metazoa</taxon>
        <taxon>Chordata</taxon>
        <taxon>Craniata</taxon>
        <taxon>Vertebrata</taxon>
        <taxon>Euteleostomi</taxon>
        <taxon>Mammalia</taxon>
        <taxon>Eutheria</taxon>
        <taxon>Laurasiatheria</taxon>
        <taxon>Artiodactyla</taxon>
        <taxon>Ruminantia</taxon>
        <taxon>Pecora</taxon>
        <taxon>Cervidae</taxon>
        <taxon>Odocoileinae</taxon>
        <taxon>Rangifer</taxon>
    </lineage>
</organism>
<feature type="region of interest" description="Disordered" evidence="1">
    <location>
        <begin position="111"/>
        <end position="182"/>
    </location>
</feature>
<name>A0ABN8ZMF1_RANTA</name>
<sequence>MAPNPGRGLQGLGLARKEKERTSFPPAIATDRSLRPASTPLHQRAQLSRAPPKVDAQQMDAALIPAPGTRLPGQPPSPWLGSWPRAKPKPLRQRWGLLFYPHLTDKDTVARKPRDMPAVRRPEVKRTSLSLNTHKEPTQPPRVQLAQGRRQTGRPGCWLNSHKQNPSCVSDRGSCRGEEPGT</sequence>
<protein>
    <submittedName>
        <fullName evidence="2">Uncharacterized protein</fullName>
    </submittedName>
</protein>
<accession>A0ABN8ZMF1</accession>
<gene>
    <name evidence="2" type="ORF">MRATA1EN1_LOCUS24064</name>
</gene>
<feature type="compositionally biased region" description="Basic and acidic residues" evidence="1">
    <location>
        <begin position="173"/>
        <end position="182"/>
    </location>
</feature>
<dbReference type="EMBL" id="OX459940">
    <property type="protein sequence ID" value="CAI9175102.1"/>
    <property type="molecule type" value="Genomic_DNA"/>
</dbReference>
<proteinExistence type="predicted"/>
<feature type="region of interest" description="Disordered" evidence="1">
    <location>
        <begin position="65"/>
        <end position="85"/>
    </location>
</feature>
<reference evidence="2" key="1">
    <citation type="submission" date="2023-04" db="EMBL/GenBank/DDBJ databases">
        <authorList>
            <consortium name="ELIXIR-Norway"/>
        </authorList>
    </citation>
    <scope>NUCLEOTIDE SEQUENCE [LARGE SCALE GENOMIC DNA]</scope>
</reference>
<evidence type="ECO:0000256" key="1">
    <source>
        <dbReference type="SAM" id="MobiDB-lite"/>
    </source>
</evidence>